<accession>A0A7Y6BXH8</accession>
<feature type="domain" description="SnoaL-like" evidence="1">
    <location>
        <begin position="25"/>
        <end position="126"/>
    </location>
</feature>
<dbReference type="CDD" id="cd00531">
    <property type="entry name" value="NTF2_like"/>
    <property type="match status" value="1"/>
</dbReference>
<evidence type="ECO:0000313" key="3">
    <source>
        <dbReference type="Proteomes" id="UP000526125"/>
    </source>
</evidence>
<dbReference type="SUPFAM" id="SSF54427">
    <property type="entry name" value="NTF2-like"/>
    <property type="match status" value="1"/>
</dbReference>
<dbReference type="RefSeq" id="WP_175396323.1">
    <property type="nucleotide sequence ID" value="NZ_JABMCB010000185.1"/>
</dbReference>
<organism evidence="2 3">
    <name type="scientific">Paenibacillus xylanilyticus</name>
    <dbReference type="NCBI Taxonomy" id="248903"/>
    <lineage>
        <taxon>Bacteria</taxon>
        <taxon>Bacillati</taxon>
        <taxon>Bacillota</taxon>
        <taxon>Bacilli</taxon>
        <taxon>Bacillales</taxon>
        <taxon>Paenibacillaceae</taxon>
        <taxon>Paenibacillus</taxon>
    </lineage>
</organism>
<reference evidence="2 3" key="1">
    <citation type="submission" date="2020-05" db="EMBL/GenBank/DDBJ databases">
        <title>Genome Sequencing of Type Strains.</title>
        <authorList>
            <person name="Lemaire J.F."/>
            <person name="Inderbitzin P."/>
            <person name="Gregorio O.A."/>
            <person name="Collins S.B."/>
            <person name="Wespe N."/>
            <person name="Knight-Connoni V."/>
        </authorList>
    </citation>
    <scope>NUCLEOTIDE SEQUENCE [LARGE SCALE GENOMIC DNA]</scope>
    <source>
        <strain evidence="2 3">LMG 21957</strain>
    </source>
</reference>
<proteinExistence type="predicted"/>
<comment type="caution">
    <text evidence="2">The sequence shown here is derived from an EMBL/GenBank/DDBJ whole genome shotgun (WGS) entry which is preliminary data.</text>
</comment>
<keyword evidence="3" id="KW-1185">Reference proteome</keyword>
<dbReference type="Gene3D" id="3.10.450.50">
    <property type="match status" value="1"/>
</dbReference>
<dbReference type="EMBL" id="JABMCB010000185">
    <property type="protein sequence ID" value="NUU76641.1"/>
    <property type="molecule type" value="Genomic_DNA"/>
</dbReference>
<gene>
    <name evidence="2" type="ORF">HP552_15535</name>
</gene>
<dbReference type="InterPro" id="IPR032710">
    <property type="entry name" value="NTF2-like_dom_sf"/>
</dbReference>
<dbReference type="InterPro" id="IPR037401">
    <property type="entry name" value="SnoaL-like"/>
</dbReference>
<evidence type="ECO:0000259" key="1">
    <source>
        <dbReference type="Pfam" id="PF12680"/>
    </source>
</evidence>
<sequence length="142" mass="16429">MTSPMEQKENNTAHRIMHGFTQWLLDGKLDQWTELFATNAVFEFPYAPAGYPQLLEGKDAIAKHVHSLFEQMEIEEFSEPVIMVAQDQDQFVAEFTCKGRSLITNKPYHQAYISVVTHHNGKITHYKDYWNPLVVLESLEAE</sequence>
<evidence type="ECO:0000313" key="2">
    <source>
        <dbReference type="EMBL" id="NUU76641.1"/>
    </source>
</evidence>
<name>A0A7Y6BXH8_9BACL</name>
<dbReference type="AlphaFoldDB" id="A0A7Y6BXH8"/>
<protein>
    <submittedName>
        <fullName evidence="2">SnoaL-like domain-containing protein</fullName>
    </submittedName>
</protein>
<dbReference type="Proteomes" id="UP000526125">
    <property type="component" value="Unassembled WGS sequence"/>
</dbReference>
<dbReference type="Pfam" id="PF12680">
    <property type="entry name" value="SnoaL_2"/>
    <property type="match status" value="1"/>
</dbReference>